<dbReference type="Proteomes" id="UP000308730">
    <property type="component" value="Unassembled WGS sequence"/>
</dbReference>
<sequence>MFTTICDGQCSYAFFSDVAMREGMRSENATSGWGSIAMELNEERVAPWK</sequence>
<organism evidence="1 2">
    <name type="scientific">Antrodiella citrinella</name>
    <dbReference type="NCBI Taxonomy" id="2447956"/>
    <lineage>
        <taxon>Eukaryota</taxon>
        <taxon>Fungi</taxon>
        <taxon>Dikarya</taxon>
        <taxon>Basidiomycota</taxon>
        <taxon>Agaricomycotina</taxon>
        <taxon>Agaricomycetes</taxon>
        <taxon>Polyporales</taxon>
        <taxon>Steccherinaceae</taxon>
        <taxon>Antrodiella</taxon>
    </lineage>
</organism>
<proteinExistence type="predicted"/>
<dbReference type="AlphaFoldDB" id="A0A4S4MPB3"/>
<comment type="caution">
    <text evidence="1">The sequence shown here is derived from an EMBL/GenBank/DDBJ whole genome shotgun (WGS) entry which is preliminary data.</text>
</comment>
<evidence type="ECO:0000313" key="1">
    <source>
        <dbReference type="EMBL" id="THH27157.1"/>
    </source>
</evidence>
<reference evidence="1 2" key="1">
    <citation type="submission" date="2019-02" db="EMBL/GenBank/DDBJ databases">
        <title>Genome sequencing of the rare red list fungi Antrodiella citrinella (Flaviporus citrinellus).</title>
        <authorList>
            <person name="Buettner E."/>
            <person name="Kellner H."/>
        </authorList>
    </citation>
    <scope>NUCLEOTIDE SEQUENCE [LARGE SCALE GENOMIC DNA]</scope>
    <source>
        <strain evidence="1 2">DSM 108506</strain>
    </source>
</reference>
<keyword evidence="2" id="KW-1185">Reference proteome</keyword>
<protein>
    <submittedName>
        <fullName evidence="1">Uncharacterized protein</fullName>
    </submittedName>
</protein>
<evidence type="ECO:0000313" key="2">
    <source>
        <dbReference type="Proteomes" id="UP000308730"/>
    </source>
</evidence>
<gene>
    <name evidence="1" type="ORF">EUX98_g7034</name>
</gene>
<accession>A0A4S4MPB3</accession>
<dbReference type="EMBL" id="SGPM01000275">
    <property type="protein sequence ID" value="THH27157.1"/>
    <property type="molecule type" value="Genomic_DNA"/>
</dbReference>
<name>A0A4S4MPB3_9APHY</name>